<comment type="caution">
    <text evidence="2">The sequence shown here is derived from an EMBL/GenBank/DDBJ whole genome shotgun (WGS) entry which is preliminary data.</text>
</comment>
<organism evidence="2 3">
    <name type="scientific">Larkinella terrae</name>
    <dbReference type="NCBI Taxonomy" id="2025311"/>
    <lineage>
        <taxon>Bacteria</taxon>
        <taxon>Pseudomonadati</taxon>
        <taxon>Bacteroidota</taxon>
        <taxon>Cytophagia</taxon>
        <taxon>Cytophagales</taxon>
        <taxon>Spirosomataceae</taxon>
        <taxon>Larkinella</taxon>
    </lineage>
</organism>
<accession>A0A7K0EF38</accession>
<keyword evidence="3" id="KW-1185">Reference proteome</keyword>
<dbReference type="AlphaFoldDB" id="A0A7K0EF38"/>
<feature type="transmembrane region" description="Helical" evidence="1">
    <location>
        <begin position="54"/>
        <end position="71"/>
    </location>
</feature>
<proteinExistence type="predicted"/>
<evidence type="ECO:0000313" key="3">
    <source>
        <dbReference type="Proteomes" id="UP000441754"/>
    </source>
</evidence>
<name>A0A7K0EF38_9BACT</name>
<dbReference type="Proteomes" id="UP000441754">
    <property type="component" value="Unassembled WGS sequence"/>
</dbReference>
<dbReference type="EMBL" id="WJXZ01000001">
    <property type="protein sequence ID" value="MRS60191.1"/>
    <property type="molecule type" value="Genomic_DNA"/>
</dbReference>
<dbReference type="OrthoDB" id="928864at2"/>
<gene>
    <name evidence="2" type="ORF">GJJ30_02715</name>
</gene>
<feature type="transmembrane region" description="Helical" evidence="1">
    <location>
        <begin position="161"/>
        <end position="179"/>
    </location>
</feature>
<keyword evidence="1" id="KW-1133">Transmembrane helix</keyword>
<dbReference type="NCBIfam" id="NF047767">
    <property type="entry name" value="LBF_2804_fam"/>
    <property type="match status" value="1"/>
</dbReference>
<feature type="transmembrane region" description="Helical" evidence="1">
    <location>
        <begin position="91"/>
        <end position="113"/>
    </location>
</feature>
<reference evidence="2 3" key="1">
    <citation type="journal article" date="2018" name="Antonie Van Leeuwenhoek">
        <title>Larkinella terrae sp. nov., isolated from soil on Jeju Island, South Korea.</title>
        <authorList>
            <person name="Ten L.N."/>
            <person name="Jeon J."/>
            <person name="Park S.J."/>
            <person name="Park S."/>
            <person name="Lee S.Y."/>
            <person name="Kim M.K."/>
            <person name="Jung H.Y."/>
        </authorList>
    </citation>
    <scope>NUCLEOTIDE SEQUENCE [LARGE SCALE GENOMIC DNA]</scope>
    <source>
        <strain evidence="2 3">KCTC 52001</strain>
    </source>
</reference>
<feature type="transmembrane region" description="Helical" evidence="1">
    <location>
        <begin position="199"/>
        <end position="221"/>
    </location>
</feature>
<keyword evidence="1" id="KW-0472">Membrane</keyword>
<sequence>MSDSTDSTGDFDQTTTGRTTLRYLARAMHTDHPSDEPFVLNETERQAIFRIKGATMLVASVLSMVAIWVFYLPHVLWAKWFAETHTAFGDWPLISILFAVLVLYLLLHALILLHTGAVRLIEMTCQFPRFHDSAYARHMNQLAENANQRGSFRLRLTPRPLLPWTLSGFLLTVLLLILVSNGMLQLAIRFWGGEAVSPVTAVLISSLVTVGWICWATFRILKHAQIRVMAPLTIRQFINELAEEFGREPTFRQLLPGVLQQAAVSPKPDNYPHLILVEAISNRFSSEPVGAAPAGNNLLLQQLANCPNTVRHGLERFFIFSILIDGHLSSLERKRLLELQNAHVLTVSEADVKAMCRNFVKGDGLWV</sequence>
<evidence type="ECO:0000256" key="1">
    <source>
        <dbReference type="SAM" id="Phobius"/>
    </source>
</evidence>
<keyword evidence="1" id="KW-0812">Transmembrane</keyword>
<dbReference type="RefSeq" id="WP_154172879.1">
    <property type="nucleotide sequence ID" value="NZ_WJXZ01000001.1"/>
</dbReference>
<protein>
    <submittedName>
        <fullName evidence="2">Uncharacterized protein</fullName>
    </submittedName>
</protein>
<evidence type="ECO:0000313" key="2">
    <source>
        <dbReference type="EMBL" id="MRS60191.1"/>
    </source>
</evidence>